<name>A0A0C3BHK6_SERVB</name>
<proteinExistence type="predicted"/>
<dbReference type="EMBL" id="KN824283">
    <property type="protein sequence ID" value="KIM30961.1"/>
    <property type="molecule type" value="Genomic_DNA"/>
</dbReference>
<dbReference type="HOGENOM" id="CLU_3070162_0_0_1"/>
<dbReference type="Proteomes" id="UP000054097">
    <property type="component" value="Unassembled WGS sequence"/>
</dbReference>
<sequence length="53" mass="6095">MEATSDNKRRAWIWMIVGPELKRPASSGQDKNVRADTHITHMKVKIGHLKLKN</sequence>
<organism evidence="1 2">
    <name type="scientific">Serendipita vermifera MAFF 305830</name>
    <dbReference type="NCBI Taxonomy" id="933852"/>
    <lineage>
        <taxon>Eukaryota</taxon>
        <taxon>Fungi</taxon>
        <taxon>Dikarya</taxon>
        <taxon>Basidiomycota</taxon>
        <taxon>Agaricomycotina</taxon>
        <taxon>Agaricomycetes</taxon>
        <taxon>Sebacinales</taxon>
        <taxon>Serendipitaceae</taxon>
        <taxon>Serendipita</taxon>
    </lineage>
</organism>
<accession>A0A0C3BHK6</accession>
<evidence type="ECO:0000313" key="2">
    <source>
        <dbReference type="Proteomes" id="UP000054097"/>
    </source>
</evidence>
<evidence type="ECO:0000313" key="1">
    <source>
        <dbReference type="EMBL" id="KIM30961.1"/>
    </source>
</evidence>
<reference evidence="1 2" key="1">
    <citation type="submission" date="2014-04" db="EMBL/GenBank/DDBJ databases">
        <authorList>
            <consortium name="DOE Joint Genome Institute"/>
            <person name="Kuo A."/>
            <person name="Zuccaro A."/>
            <person name="Kohler A."/>
            <person name="Nagy L.G."/>
            <person name="Floudas D."/>
            <person name="Copeland A."/>
            <person name="Barry K.W."/>
            <person name="Cichocki N."/>
            <person name="Veneault-Fourrey C."/>
            <person name="LaButti K."/>
            <person name="Lindquist E.A."/>
            <person name="Lipzen A."/>
            <person name="Lundell T."/>
            <person name="Morin E."/>
            <person name="Murat C."/>
            <person name="Sun H."/>
            <person name="Tunlid A."/>
            <person name="Henrissat B."/>
            <person name="Grigoriev I.V."/>
            <person name="Hibbett D.S."/>
            <person name="Martin F."/>
            <person name="Nordberg H.P."/>
            <person name="Cantor M.N."/>
            <person name="Hua S.X."/>
        </authorList>
    </citation>
    <scope>NUCLEOTIDE SEQUENCE [LARGE SCALE GENOMIC DNA]</scope>
    <source>
        <strain evidence="1 2">MAFF 305830</strain>
    </source>
</reference>
<dbReference type="AlphaFoldDB" id="A0A0C3BHK6"/>
<reference evidence="2" key="2">
    <citation type="submission" date="2015-01" db="EMBL/GenBank/DDBJ databases">
        <title>Evolutionary Origins and Diversification of the Mycorrhizal Mutualists.</title>
        <authorList>
            <consortium name="DOE Joint Genome Institute"/>
            <consortium name="Mycorrhizal Genomics Consortium"/>
            <person name="Kohler A."/>
            <person name="Kuo A."/>
            <person name="Nagy L.G."/>
            <person name="Floudas D."/>
            <person name="Copeland A."/>
            <person name="Barry K.W."/>
            <person name="Cichocki N."/>
            <person name="Veneault-Fourrey C."/>
            <person name="LaButti K."/>
            <person name="Lindquist E.A."/>
            <person name="Lipzen A."/>
            <person name="Lundell T."/>
            <person name="Morin E."/>
            <person name="Murat C."/>
            <person name="Riley R."/>
            <person name="Ohm R."/>
            <person name="Sun H."/>
            <person name="Tunlid A."/>
            <person name="Henrissat B."/>
            <person name="Grigoriev I.V."/>
            <person name="Hibbett D.S."/>
            <person name="Martin F."/>
        </authorList>
    </citation>
    <scope>NUCLEOTIDE SEQUENCE [LARGE SCALE GENOMIC DNA]</scope>
    <source>
        <strain evidence="2">MAFF 305830</strain>
    </source>
</reference>
<protein>
    <submittedName>
        <fullName evidence="1">Uncharacterized protein</fullName>
    </submittedName>
</protein>
<gene>
    <name evidence="1" type="ORF">M408DRAFT_273253</name>
</gene>
<keyword evidence="2" id="KW-1185">Reference proteome</keyword>